<dbReference type="Proteomes" id="UP000231136">
    <property type="component" value="Unassembled WGS sequence"/>
</dbReference>
<proteinExistence type="predicted"/>
<reference evidence="1 2" key="1">
    <citation type="submission" date="2017-09" db="EMBL/GenBank/DDBJ databases">
        <title>Depth-based differentiation of microbial function through sediment-hosted aquifers and enrichment of novel symbionts in the deep terrestrial subsurface.</title>
        <authorList>
            <person name="Probst A.J."/>
            <person name="Ladd B."/>
            <person name="Jarett J.K."/>
            <person name="Geller-Mcgrath D.E."/>
            <person name="Sieber C.M."/>
            <person name="Emerson J.B."/>
            <person name="Anantharaman K."/>
            <person name="Thomas B.C."/>
            <person name="Malmstrom R."/>
            <person name="Stieglmeier M."/>
            <person name="Klingl A."/>
            <person name="Woyke T."/>
            <person name="Ryan C.M."/>
            <person name="Banfield J.F."/>
        </authorList>
    </citation>
    <scope>NUCLEOTIDE SEQUENCE [LARGE SCALE GENOMIC DNA]</scope>
    <source>
        <strain evidence="1">CG22_combo_CG10-13_8_21_14_all_43_12</strain>
    </source>
</reference>
<dbReference type="AlphaFoldDB" id="A0A2H0DU52"/>
<comment type="caution">
    <text evidence="1">The sequence shown here is derived from an EMBL/GenBank/DDBJ whole genome shotgun (WGS) entry which is preliminary data.</text>
</comment>
<protein>
    <submittedName>
        <fullName evidence="1">Uncharacterized protein</fullName>
    </submittedName>
</protein>
<gene>
    <name evidence="1" type="ORF">COW83_03430</name>
</gene>
<feature type="non-terminal residue" evidence="1">
    <location>
        <position position="1"/>
    </location>
</feature>
<name>A0A2H0DU52_9BACT</name>
<evidence type="ECO:0000313" key="1">
    <source>
        <dbReference type="EMBL" id="PIP85601.1"/>
    </source>
</evidence>
<sequence>YFSCFHEYVNYHRPCAFPTLIVDKRGKEKKIYKQENYQTPLEKLLTLPNLHQYLKGSVTIEILTTQAARLSDNEMAAVVQKERSRLFCKTKQ</sequence>
<accession>A0A2H0DU52</accession>
<dbReference type="EMBL" id="PCTR01000108">
    <property type="protein sequence ID" value="PIP85601.1"/>
    <property type="molecule type" value="Genomic_DNA"/>
</dbReference>
<organism evidence="1 2">
    <name type="scientific">Candidatus Collierbacteria bacterium CG22_combo_CG10-13_8_21_14_all_43_12</name>
    <dbReference type="NCBI Taxonomy" id="1974537"/>
    <lineage>
        <taxon>Bacteria</taxon>
        <taxon>Candidatus Collieribacteriota</taxon>
    </lineage>
</organism>
<evidence type="ECO:0000313" key="2">
    <source>
        <dbReference type="Proteomes" id="UP000231136"/>
    </source>
</evidence>